<gene>
    <name evidence="1" type="ORF">SAMN04488500_107158</name>
</gene>
<evidence type="ECO:0000313" key="1">
    <source>
        <dbReference type="EMBL" id="SMC71859.1"/>
    </source>
</evidence>
<reference evidence="1 2" key="1">
    <citation type="submission" date="2017-04" db="EMBL/GenBank/DDBJ databases">
        <authorList>
            <person name="Afonso C.L."/>
            <person name="Miller P.J."/>
            <person name="Scott M.A."/>
            <person name="Spackman E."/>
            <person name="Goraichik I."/>
            <person name="Dimitrov K.M."/>
            <person name="Suarez D.L."/>
            <person name="Swayne D.E."/>
        </authorList>
    </citation>
    <scope>NUCLEOTIDE SEQUENCE [LARGE SCALE GENOMIC DNA]</scope>
    <source>
        <strain evidence="1 2">DSM 5090</strain>
    </source>
</reference>
<dbReference type="STRING" id="112901.SAMN04488500_107158"/>
<dbReference type="PANTHER" id="PTHR37953:SF1">
    <property type="entry name" value="UPF0127 PROTEIN MJ1496"/>
    <property type="match status" value="1"/>
</dbReference>
<sequence>MKAINTTRQQRLGDNIKVAANFFSRLVGLLATPRLQAGAGLLIKPCNSVHTFGMRYPIDVVFVDSSHTVVKVVSGLKPCRLAAVRGAAYVIELPEGMASATFTQKGDKLEIIN</sequence>
<dbReference type="RefSeq" id="WP_084575663.1">
    <property type="nucleotide sequence ID" value="NZ_CP155572.1"/>
</dbReference>
<evidence type="ECO:0000313" key="2">
    <source>
        <dbReference type="Proteomes" id="UP000192738"/>
    </source>
</evidence>
<dbReference type="InterPro" id="IPR038695">
    <property type="entry name" value="Saro_0823-like_sf"/>
</dbReference>
<dbReference type="Gene3D" id="2.60.120.1140">
    <property type="entry name" value="Protein of unknown function DUF192"/>
    <property type="match status" value="1"/>
</dbReference>
<dbReference type="PANTHER" id="PTHR37953">
    <property type="entry name" value="UPF0127 PROTEIN MJ1496"/>
    <property type="match status" value="1"/>
</dbReference>
<protein>
    <recommendedName>
        <fullName evidence="3">DUF192 domain-containing protein</fullName>
    </recommendedName>
</protein>
<keyword evidence="2" id="KW-1185">Reference proteome</keyword>
<organism evidence="1 2">
    <name type="scientific">Sporomusa malonica</name>
    <dbReference type="NCBI Taxonomy" id="112901"/>
    <lineage>
        <taxon>Bacteria</taxon>
        <taxon>Bacillati</taxon>
        <taxon>Bacillota</taxon>
        <taxon>Negativicutes</taxon>
        <taxon>Selenomonadales</taxon>
        <taxon>Sporomusaceae</taxon>
        <taxon>Sporomusa</taxon>
    </lineage>
</organism>
<proteinExistence type="predicted"/>
<dbReference type="AlphaFoldDB" id="A0A1W2BG17"/>
<name>A0A1W2BG17_9FIRM</name>
<evidence type="ECO:0008006" key="3">
    <source>
        <dbReference type="Google" id="ProtNLM"/>
    </source>
</evidence>
<accession>A0A1W2BG17</accession>
<dbReference type="EMBL" id="FWXI01000007">
    <property type="protein sequence ID" value="SMC71859.1"/>
    <property type="molecule type" value="Genomic_DNA"/>
</dbReference>
<dbReference type="Pfam" id="PF02643">
    <property type="entry name" value="DUF192"/>
    <property type="match status" value="1"/>
</dbReference>
<dbReference type="Proteomes" id="UP000192738">
    <property type="component" value="Unassembled WGS sequence"/>
</dbReference>
<dbReference type="OrthoDB" id="9813379at2"/>
<dbReference type="InterPro" id="IPR003795">
    <property type="entry name" value="DUF192"/>
</dbReference>